<name>A0AAD6ULZ7_9AGAR</name>
<dbReference type="Proteomes" id="UP001219525">
    <property type="component" value="Unassembled WGS sequence"/>
</dbReference>
<evidence type="ECO:0008006" key="3">
    <source>
        <dbReference type="Google" id="ProtNLM"/>
    </source>
</evidence>
<dbReference type="EMBL" id="JARJCW010000180">
    <property type="protein sequence ID" value="KAJ7189362.1"/>
    <property type="molecule type" value="Genomic_DNA"/>
</dbReference>
<keyword evidence="2" id="KW-1185">Reference proteome</keyword>
<evidence type="ECO:0000313" key="2">
    <source>
        <dbReference type="Proteomes" id="UP001219525"/>
    </source>
</evidence>
<reference evidence="1" key="1">
    <citation type="submission" date="2023-03" db="EMBL/GenBank/DDBJ databases">
        <title>Massive genome expansion in bonnet fungi (Mycena s.s.) driven by repeated elements and novel gene families across ecological guilds.</title>
        <authorList>
            <consortium name="Lawrence Berkeley National Laboratory"/>
            <person name="Harder C.B."/>
            <person name="Miyauchi S."/>
            <person name="Viragh M."/>
            <person name="Kuo A."/>
            <person name="Thoen E."/>
            <person name="Andreopoulos B."/>
            <person name="Lu D."/>
            <person name="Skrede I."/>
            <person name="Drula E."/>
            <person name="Henrissat B."/>
            <person name="Morin E."/>
            <person name="Kohler A."/>
            <person name="Barry K."/>
            <person name="LaButti K."/>
            <person name="Morin E."/>
            <person name="Salamov A."/>
            <person name="Lipzen A."/>
            <person name="Mereny Z."/>
            <person name="Hegedus B."/>
            <person name="Baldrian P."/>
            <person name="Stursova M."/>
            <person name="Weitz H."/>
            <person name="Taylor A."/>
            <person name="Grigoriev I.V."/>
            <person name="Nagy L.G."/>
            <person name="Martin F."/>
            <person name="Kauserud H."/>
        </authorList>
    </citation>
    <scope>NUCLEOTIDE SEQUENCE</scope>
    <source>
        <strain evidence="1">9144</strain>
    </source>
</reference>
<proteinExistence type="predicted"/>
<comment type="caution">
    <text evidence="1">The sequence shown here is derived from an EMBL/GenBank/DDBJ whole genome shotgun (WGS) entry which is preliminary data.</text>
</comment>
<gene>
    <name evidence="1" type="ORF">GGX14DRAFT_485145</name>
</gene>
<organism evidence="1 2">
    <name type="scientific">Mycena pura</name>
    <dbReference type="NCBI Taxonomy" id="153505"/>
    <lineage>
        <taxon>Eukaryota</taxon>
        <taxon>Fungi</taxon>
        <taxon>Dikarya</taxon>
        <taxon>Basidiomycota</taxon>
        <taxon>Agaricomycotina</taxon>
        <taxon>Agaricomycetes</taxon>
        <taxon>Agaricomycetidae</taxon>
        <taxon>Agaricales</taxon>
        <taxon>Marasmiineae</taxon>
        <taxon>Mycenaceae</taxon>
        <taxon>Mycena</taxon>
    </lineage>
</organism>
<sequence>MARPNRSSASRVTCPQELIELILGKTDSADKETLKSCALVARSFRPASQKLIFSDLTIPFSGRDSIVALQRLADVLSASPHLALYVRTLHLVQPGFYEPCVWMRSDIFPAVLSVLTKLESLQVRIYNWDYLHSNCEQAIYALITGSSLSSIEIKEIRFQTNARLFSLLRCLPASLESASFFNVFAENSLPDAPNSASAKLRLTSLHLDSLSYAPALFHWAIHAVDLNWLRHLHTMVEENTIDVVQELVNGAVYVETYHLSFGSIFSFDKNPILEKMQGLRTLKITVSLDWDEIEELEGQGRHNPLNDVMRTLDTAPHTIEHLVLNLNIWNPDQLFHFMQSTALENLGEDRSALRDVVVRIVSRYDYTPALQRGIRYLEEVFYQLHNRGMLTVVTVRPEGN</sequence>
<accession>A0AAD6ULZ7</accession>
<protein>
    <recommendedName>
        <fullName evidence="3">F-box domain-containing protein</fullName>
    </recommendedName>
</protein>
<dbReference type="AlphaFoldDB" id="A0AAD6ULZ7"/>
<evidence type="ECO:0000313" key="1">
    <source>
        <dbReference type="EMBL" id="KAJ7189362.1"/>
    </source>
</evidence>